<proteinExistence type="predicted"/>
<feature type="domain" description="L-seryl-tRNA selenium transferase N-terminal" evidence="1">
    <location>
        <begin position="7"/>
        <end position="46"/>
    </location>
</feature>
<dbReference type="Proteomes" id="UP000031189">
    <property type="component" value="Unassembled WGS sequence"/>
</dbReference>
<dbReference type="Gene3D" id="3.90.1150.110">
    <property type="match status" value="1"/>
</dbReference>
<feature type="non-terminal residue" evidence="2">
    <location>
        <position position="78"/>
    </location>
</feature>
<organism evidence="2 3">
    <name type="scientific">Terrisporobacter othiniensis</name>
    <dbReference type="NCBI Taxonomy" id="1577792"/>
    <lineage>
        <taxon>Bacteria</taxon>
        <taxon>Bacillati</taxon>
        <taxon>Bacillota</taxon>
        <taxon>Clostridia</taxon>
        <taxon>Peptostreptococcales</taxon>
        <taxon>Peptostreptococcaceae</taxon>
        <taxon>Terrisporobacter</taxon>
    </lineage>
</organism>
<sequence length="78" mass="9178">MNKNILFRNIPKVDVLLEKPEIINLINNHHRDVVVDAIREEIDKLRNFIKENDDISLIEEKINNLVENIGINVEKVYS</sequence>
<reference evidence="2 3" key="1">
    <citation type="submission" date="2014-12" db="EMBL/GenBank/DDBJ databases">
        <title>Draft genome sequence of Terrisporobacter sp. 08-306576, isolated from the blood culture of a bacteremia patient.</title>
        <authorList>
            <person name="Lund L.C."/>
            <person name="Sydenham T.V."/>
            <person name="Hogh S.V."/>
            <person name="Skov M.N."/>
            <person name="Kemp M."/>
            <person name="Justesen U.S."/>
        </authorList>
    </citation>
    <scope>NUCLEOTIDE SEQUENCE [LARGE SCALE GENOMIC DNA]</scope>
    <source>
        <strain evidence="2 3">08-306576</strain>
    </source>
</reference>
<dbReference type="Pfam" id="PF12390">
    <property type="entry name" value="Se-cys_synth_N"/>
    <property type="match status" value="1"/>
</dbReference>
<evidence type="ECO:0000259" key="1">
    <source>
        <dbReference type="Pfam" id="PF12390"/>
    </source>
</evidence>
<dbReference type="EMBL" id="JWHR01000045">
    <property type="protein sequence ID" value="KHS58200.1"/>
    <property type="molecule type" value="Genomic_DNA"/>
</dbReference>
<dbReference type="InterPro" id="IPR025862">
    <property type="entry name" value="SelA_trans_N_dom"/>
</dbReference>
<keyword evidence="3" id="KW-1185">Reference proteome</keyword>
<dbReference type="STRING" id="1577792.QX51_03985"/>
<accession>A0A0B3WUG0</accession>
<evidence type="ECO:0000313" key="2">
    <source>
        <dbReference type="EMBL" id="KHS58200.1"/>
    </source>
</evidence>
<gene>
    <name evidence="2" type="ORF">QX51_03985</name>
</gene>
<protein>
    <recommendedName>
        <fullName evidence="1">L-seryl-tRNA selenium transferase N-terminal domain-containing protein</fullName>
    </recommendedName>
</protein>
<name>A0A0B3WUG0_9FIRM</name>
<dbReference type="AlphaFoldDB" id="A0A0B3WUG0"/>
<comment type="caution">
    <text evidence="2">The sequence shown here is derived from an EMBL/GenBank/DDBJ whole genome shotgun (WGS) entry which is preliminary data.</text>
</comment>
<evidence type="ECO:0000313" key="3">
    <source>
        <dbReference type="Proteomes" id="UP000031189"/>
    </source>
</evidence>